<dbReference type="AlphaFoldDB" id="A0A9P0KJM9"/>
<evidence type="ECO:0000256" key="2">
    <source>
        <dbReference type="ARBA" id="ARBA00076566"/>
    </source>
</evidence>
<comment type="similarity">
    <text evidence="1">Belongs to the ATP synthase subunit s family.</text>
</comment>
<dbReference type="InterPro" id="IPR032675">
    <property type="entry name" value="LRR_dom_sf"/>
</dbReference>
<evidence type="ECO:0000256" key="1">
    <source>
        <dbReference type="ARBA" id="ARBA00006901"/>
    </source>
</evidence>
<keyword evidence="4" id="KW-1185">Reference proteome</keyword>
<dbReference type="Gene3D" id="3.80.10.10">
    <property type="entry name" value="Ribonuclease Inhibitor"/>
    <property type="match status" value="1"/>
</dbReference>
<gene>
    <name evidence="3" type="ORF">ACAOBT_LOCUS11666</name>
</gene>
<name>A0A9P0KJM9_ACAOB</name>
<dbReference type="SUPFAM" id="SSF52047">
    <property type="entry name" value="RNI-like"/>
    <property type="match status" value="1"/>
</dbReference>
<dbReference type="EMBL" id="CAKOFQ010006837">
    <property type="protein sequence ID" value="CAH1975573.1"/>
    <property type="molecule type" value="Genomic_DNA"/>
</dbReference>
<protein>
    <recommendedName>
        <fullName evidence="2">ATP synthase subunit s-like protein</fullName>
    </recommendedName>
</protein>
<accession>A0A9P0KJM9</accession>
<dbReference type="Proteomes" id="UP001152888">
    <property type="component" value="Unassembled WGS sequence"/>
</dbReference>
<reference evidence="3" key="1">
    <citation type="submission" date="2022-03" db="EMBL/GenBank/DDBJ databases">
        <authorList>
            <person name="Sayadi A."/>
        </authorList>
    </citation>
    <scope>NUCLEOTIDE SEQUENCE</scope>
</reference>
<dbReference type="OrthoDB" id="1708588at2759"/>
<organism evidence="3 4">
    <name type="scientific">Acanthoscelides obtectus</name>
    <name type="common">Bean weevil</name>
    <name type="synonym">Bruchus obtectus</name>
    <dbReference type="NCBI Taxonomy" id="200917"/>
    <lineage>
        <taxon>Eukaryota</taxon>
        <taxon>Metazoa</taxon>
        <taxon>Ecdysozoa</taxon>
        <taxon>Arthropoda</taxon>
        <taxon>Hexapoda</taxon>
        <taxon>Insecta</taxon>
        <taxon>Pterygota</taxon>
        <taxon>Neoptera</taxon>
        <taxon>Endopterygota</taxon>
        <taxon>Coleoptera</taxon>
        <taxon>Polyphaga</taxon>
        <taxon>Cucujiformia</taxon>
        <taxon>Chrysomeloidea</taxon>
        <taxon>Chrysomelidae</taxon>
        <taxon>Bruchinae</taxon>
        <taxon>Bruchini</taxon>
        <taxon>Acanthoscelides</taxon>
    </lineage>
</organism>
<proteinExistence type="inferred from homology"/>
<comment type="caution">
    <text evidence="3">The sequence shown here is derived from an EMBL/GenBank/DDBJ whole genome shotgun (WGS) entry which is preliminary data.</text>
</comment>
<dbReference type="FunFam" id="3.80.10.10:FF:000168">
    <property type="entry name" value="Distal membrane arm assembly complex 2"/>
    <property type="match status" value="1"/>
</dbReference>
<sequence length="298" mass="35036">MLKLKNSLSFIRLPVGRECACKYSSSNKLEITFDKPPANALQSREGPHTQVAEEKYEPNKVATEELRWRTPWHQKEGQYHSFLRVFYTEKNRRSTLQRLQTQIDLSPSAIKKWWAKKKEESEIVQQAYLPERNQILGNELAAAHFIVARGGAVKFFNHDEWVKADERGKYDLPRFYEEGWELQAIDCADMPLYYEGLVNLYDLRNVEWLSLNGCENMDDWCVDRITNQFSHSLIYLDLRNCPNISARGIGCLYKLQKLKILYLDDFMKSTVYEYTCLLLEEIMPNLEIRSNPVTFEIK</sequence>
<evidence type="ECO:0000313" key="4">
    <source>
        <dbReference type="Proteomes" id="UP001152888"/>
    </source>
</evidence>
<evidence type="ECO:0000313" key="3">
    <source>
        <dbReference type="EMBL" id="CAH1975573.1"/>
    </source>
</evidence>